<dbReference type="InterPro" id="IPR020133">
    <property type="entry name" value="DEPP"/>
</dbReference>
<evidence type="ECO:0000256" key="1">
    <source>
        <dbReference type="SAM" id="MobiDB-lite"/>
    </source>
</evidence>
<feature type="compositionally biased region" description="Pro residues" evidence="1">
    <location>
        <begin position="151"/>
        <end position="162"/>
    </location>
</feature>
<evidence type="ECO:0000313" key="2">
    <source>
        <dbReference type="EMBL" id="KAG5831705.1"/>
    </source>
</evidence>
<feature type="region of interest" description="Disordered" evidence="1">
    <location>
        <begin position="145"/>
        <end position="243"/>
    </location>
</feature>
<keyword evidence="3" id="KW-1185">Reference proteome</keyword>
<protein>
    <submittedName>
        <fullName evidence="2">Uncharacterized protein</fullName>
    </submittedName>
</protein>
<proteinExistence type="predicted"/>
<gene>
    <name evidence="2" type="ORF">ANANG_G00306570</name>
</gene>
<dbReference type="Proteomes" id="UP001044222">
    <property type="component" value="Chromosome 18"/>
</dbReference>
<sequence length="243" mass="26707">MRQHLERRRNPLSQQCKHWGSWRRRSLGSLTRLNSFHRPTALSALRGYYCFTAAPRKHRVYRPSPPPKQQTQNRMKPRRLLLSVGLLPTISETHEEVSQAGPAAQAHQSLEDYVDSIKELAQPAAVPGCGPLRVQRTQRPRLFAKHAPPASASPPRRPGPPDPGRRLPGRRRAEMRRQDGPGGLAVCADADAAGRPDDQGEHPGCAVPPVTSQGGRRTAGHVPSAGRPTSARPKSNFHLLPAV</sequence>
<organism evidence="2 3">
    <name type="scientific">Anguilla anguilla</name>
    <name type="common">European freshwater eel</name>
    <name type="synonym">Muraena anguilla</name>
    <dbReference type="NCBI Taxonomy" id="7936"/>
    <lineage>
        <taxon>Eukaryota</taxon>
        <taxon>Metazoa</taxon>
        <taxon>Chordata</taxon>
        <taxon>Craniata</taxon>
        <taxon>Vertebrata</taxon>
        <taxon>Euteleostomi</taxon>
        <taxon>Actinopterygii</taxon>
        <taxon>Neopterygii</taxon>
        <taxon>Teleostei</taxon>
        <taxon>Anguilliformes</taxon>
        <taxon>Anguillidae</taxon>
        <taxon>Anguilla</taxon>
    </lineage>
</organism>
<dbReference type="PANTHER" id="PTHR15426:SF6">
    <property type="entry name" value="PROTEIN DEPP1"/>
    <property type="match status" value="1"/>
</dbReference>
<dbReference type="PANTHER" id="PTHR15426">
    <property type="entry name" value="PROTEIN DEPP1"/>
    <property type="match status" value="1"/>
</dbReference>
<evidence type="ECO:0000313" key="3">
    <source>
        <dbReference type="Proteomes" id="UP001044222"/>
    </source>
</evidence>
<reference evidence="2" key="1">
    <citation type="submission" date="2021-01" db="EMBL/GenBank/DDBJ databases">
        <title>A chromosome-scale assembly of European eel, Anguilla anguilla.</title>
        <authorList>
            <person name="Henkel C."/>
            <person name="Jong-Raadsen S.A."/>
            <person name="Dufour S."/>
            <person name="Weltzien F.-A."/>
            <person name="Palstra A.P."/>
            <person name="Pelster B."/>
            <person name="Spaink H.P."/>
            <person name="Van Den Thillart G.E."/>
            <person name="Jansen H."/>
            <person name="Zahm M."/>
            <person name="Klopp C."/>
            <person name="Cedric C."/>
            <person name="Louis A."/>
            <person name="Berthelot C."/>
            <person name="Parey E."/>
            <person name="Roest Crollius H."/>
            <person name="Montfort J."/>
            <person name="Robinson-Rechavi M."/>
            <person name="Bucao C."/>
            <person name="Bouchez O."/>
            <person name="Gislard M."/>
            <person name="Lluch J."/>
            <person name="Milhes M."/>
            <person name="Lampietro C."/>
            <person name="Lopez Roques C."/>
            <person name="Donnadieu C."/>
            <person name="Braasch I."/>
            <person name="Desvignes T."/>
            <person name="Postlethwait J."/>
            <person name="Bobe J."/>
            <person name="Guiguen Y."/>
            <person name="Dirks R."/>
        </authorList>
    </citation>
    <scope>NUCLEOTIDE SEQUENCE</scope>
    <source>
        <strain evidence="2">Tag_6206</strain>
        <tissue evidence="2">Liver</tissue>
    </source>
</reference>
<name>A0A9D3RIY3_ANGAN</name>
<feature type="compositionally biased region" description="Basic and acidic residues" evidence="1">
    <location>
        <begin position="192"/>
        <end position="201"/>
    </location>
</feature>
<dbReference type="EMBL" id="JAFIRN010000018">
    <property type="protein sequence ID" value="KAG5831705.1"/>
    <property type="molecule type" value="Genomic_DNA"/>
</dbReference>
<dbReference type="GO" id="GO:0005739">
    <property type="term" value="C:mitochondrion"/>
    <property type="evidence" value="ECO:0007669"/>
    <property type="project" value="TreeGrafter"/>
</dbReference>
<dbReference type="AlphaFoldDB" id="A0A9D3RIY3"/>
<comment type="caution">
    <text evidence="2">The sequence shown here is derived from an EMBL/GenBank/DDBJ whole genome shotgun (WGS) entry which is preliminary data.</text>
</comment>
<accession>A0A9D3RIY3</accession>
<dbReference type="GO" id="GO:0010506">
    <property type="term" value="P:regulation of autophagy"/>
    <property type="evidence" value="ECO:0007669"/>
    <property type="project" value="TreeGrafter"/>
</dbReference>